<dbReference type="InterPro" id="IPR053222">
    <property type="entry name" value="Zygotic_Embryogenesis-Asso"/>
</dbReference>
<dbReference type="PANTHER" id="PTHR22899:SF0">
    <property type="entry name" value="F-BOX ASSOCIATED DOMAIN-CONTAINING PROTEIN-RELATED"/>
    <property type="match status" value="1"/>
</dbReference>
<dbReference type="PANTHER" id="PTHR22899">
    <property type="entry name" value="CYCLIN-RELATED F-BOX FAMILY"/>
    <property type="match status" value="1"/>
</dbReference>
<keyword evidence="1" id="KW-0472">Membrane</keyword>
<keyword evidence="1" id="KW-1133">Transmembrane helix</keyword>
<dbReference type="Proteomes" id="UP000008281">
    <property type="component" value="Unassembled WGS sequence"/>
</dbReference>
<dbReference type="OrthoDB" id="9010513at2759"/>
<dbReference type="EMBL" id="DS268506">
    <property type="protein sequence ID" value="EFP13510.1"/>
    <property type="molecule type" value="Genomic_DNA"/>
</dbReference>
<organism evidence="4">
    <name type="scientific">Caenorhabditis remanei</name>
    <name type="common">Caenorhabditis vulgaris</name>
    <dbReference type="NCBI Taxonomy" id="31234"/>
    <lineage>
        <taxon>Eukaryota</taxon>
        <taxon>Metazoa</taxon>
        <taxon>Ecdysozoa</taxon>
        <taxon>Nematoda</taxon>
        <taxon>Chromadorea</taxon>
        <taxon>Rhabditida</taxon>
        <taxon>Rhabditina</taxon>
        <taxon>Rhabditomorpha</taxon>
        <taxon>Rhabditoidea</taxon>
        <taxon>Rhabditidae</taxon>
        <taxon>Peloderinae</taxon>
        <taxon>Caenorhabditis</taxon>
    </lineage>
</organism>
<keyword evidence="1" id="KW-0812">Transmembrane</keyword>
<protein>
    <recommendedName>
        <fullName evidence="2">F-box domain-containing protein</fullName>
    </recommendedName>
</protein>
<dbReference type="HOGENOM" id="CLU_028840_5_1_1"/>
<name>E3N0U2_CAERE</name>
<dbReference type="InParanoid" id="E3N0U2"/>
<accession>E3N0U2</accession>
<dbReference type="Pfam" id="PF00646">
    <property type="entry name" value="F-box"/>
    <property type="match status" value="1"/>
</dbReference>
<gene>
    <name evidence="3" type="ORF">CRE_10480</name>
</gene>
<reference evidence="3" key="1">
    <citation type="submission" date="2007-07" db="EMBL/GenBank/DDBJ databases">
        <title>PCAP assembly of the Caenorhabditis remanei genome.</title>
        <authorList>
            <consortium name="The Caenorhabditis remanei Sequencing Consortium"/>
            <person name="Wilson R.K."/>
        </authorList>
    </citation>
    <scope>NUCLEOTIDE SEQUENCE [LARGE SCALE GENOMIC DNA]</scope>
    <source>
        <strain evidence="3">PB4641</strain>
    </source>
</reference>
<dbReference type="AlphaFoldDB" id="E3N0U2"/>
<evidence type="ECO:0000313" key="4">
    <source>
        <dbReference type="Proteomes" id="UP000008281"/>
    </source>
</evidence>
<feature type="transmembrane region" description="Helical" evidence="1">
    <location>
        <begin position="352"/>
        <end position="371"/>
    </location>
</feature>
<dbReference type="InterPro" id="IPR001810">
    <property type="entry name" value="F-box_dom"/>
</dbReference>
<proteinExistence type="predicted"/>
<evidence type="ECO:0000256" key="1">
    <source>
        <dbReference type="SAM" id="Phobius"/>
    </source>
</evidence>
<feature type="transmembrane region" description="Helical" evidence="1">
    <location>
        <begin position="327"/>
        <end position="346"/>
    </location>
</feature>
<dbReference type="PROSITE" id="PS50181">
    <property type="entry name" value="FBOX"/>
    <property type="match status" value="1"/>
</dbReference>
<keyword evidence="4" id="KW-1185">Reference proteome</keyword>
<evidence type="ECO:0000259" key="2">
    <source>
        <dbReference type="PROSITE" id="PS50181"/>
    </source>
</evidence>
<sequence>MTTAFPLLRLPYLVLMPILEQMVFMERIALSVLSKRARMFLKLLKMKCEYTNFQLKYGTIEAEVFLDNFEVFKLEFYISGHVEFKYRQDVLLWSTMRVPPMDYAVSIMDVMHCKSIHQFTIAKISMECNTLPLLVNLPKIDRVVVYSDLYDVSPVKSRLCKVLRTVLPISSAVSFSYDVLNPKDLREIFKANFDAVTVILKDCDDDMPNHKMFCLNDLTCGLQTLRTSVDLLLNGLNAVPVPIETKRAFRVLGNIKQVPWYEKITAEFDITRADGRTATIRLKCDICDYIHFYVWPEATNNNTNLVPNQSSLISNFYSSCVHHFERLFLCFLLSCETFFFFFSNTFNWKRDHGVFFISLSLLIFLFVTLLFS</sequence>
<feature type="domain" description="F-box" evidence="2">
    <location>
        <begin position="4"/>
        <end position="53"/>
    </location>
</feature>
<evidence type="ECO:0000313" key="3">
    <source>
        <dbReference type="EMBL" id="EFP13510.1"/>
    </source>
</evidence>